<dbReference type="AlphaFoldDB" id="A0AAV4Y4P8"/>
<dbReference type="EMBL" id="BPLR01018812">
    <property type="protein sequence ID" value="GIZ02431.1"/>
    <property type="molecule type" value="Genomic_DNA"/>
</dbReference>
<proteinExistence type="predicted"/>
<dbReference type="Proteomes" id="UP001054945">
    <property type="component" value="Unassembled WGS sequence"/>
</dbReference>
<name>A0AAV4Y4P8_CAEEX</name>
<comment type="caution">
    <text evidence="1">The sequence shown here is derived from an EMBL/GenBank/DDBJ whole genome shotgun (WGS) entry which is preliminary data.</text>
</comment>
<organism evidence="1 2">
    <name type="scientific">Caerostris extrusa</name>
    <name type="common">Bark spider</name>
    <name type="synonym">Caerostris bankana</name>
    <dbReference type="NCBI Taxonomy" id="172846"/>
    <lineage>
        <taxon>Eukaryota</taxon>
        <taxon>Metazoa</taxon>
        <taxon>Ecdysozoa</taxon>
        <taxon>Arthropoda</taxon>
        <taxon>Chelicerata</taxon>
        <taxon>Arachnida</taxon>
        <taxon>Araneae</taxon>
        <taxon>Araneomorphae</taxon>
        <taxon>Entelegynae</taxon>
        <taxon>Araneoidea</taxon>
        <taxon>Araneidae</taxon>
        <taxon>Caerostris</taxon>
    </lineage>
</organism>
<sequence length="121" mass="13835">MAASLSRPKTICRNDAPCESTASLLVVPLRQRRVFYKRSNPAICVEEPCVESFPQGRAHGHGRRPLRPQRQPQCHQACLNVVVIQLSSDFLSLVWRIDLAKSWHDRAKPECHAIYMTWPSM</sequence>
<reference evidence="1 2" key="1">
    <citation type="submission" date="2021-06" db="EMBL/GenBank/DDBJ databases">
        <title>Caerostris extrusa draft genome.</title>
        <authorList>
            <person name="Kono N."/>
            <person name="Arakawa K."/>
        </authorList>
    </citation>
    <scope>NUCLEOTIDE SEQUENCE [LARGE SCALE GENOMIC DNA]</scope>
</reference>
<evidence type="ECO:0000313" key="2">
    <source>
        <dbReference type="Proteomes" id="UP001054945"/>
    </source>
</evidence>
<accession>A0AAV4Y4P8</accession>
<keyword evidence="2" id="KW-1185">Reference proteome</keyword>
<protein>
    <submittedName>
        <fullName evidence="1">Uncharacterized protein</fullName>
    </submittedName>
</protein>
<gene>
    <name evidence="1" type="ORF">CEXT_643891</name>
</gene>
<evidence type="ECO:0000313" key="1">
    <source>
        <dbReference type="EMBL" id="GIZ02431.1"/>
    </source>
</evidence>